<feature type="DNA-binding region" description="Homeobox" evidence="9">
    <location>
        <begin position="141"/>
        <end position="200"/>
    </location>
</feature>
<proteinExistence type="predicted"/>
<accession>A0AAN8JQ87</accession>
<keyword evidence="8 9" id="KW-0539">Nucleus</keyword>
<dbReference type="GO" id="GO:0030182">
    <property type="term" value="P:neuron differentiation"/>
    <property type="evidence" value="ECO:0007669"/>
    <property type="project" value="TreeGrafter"/>
</dbReference>
<keyword evidence="14" id="KW-1185">Reference proteome</keyword>
<evidence type="ECO:0000256" key="10">
    <source>
        <dbReference type="RuleBase" id="RU000682"/>
    </source>
</evidence>
<protein>
    <recommendedName>
        <fullName evidence="12">Homeobox domain-containing protein</fullName>
    </recommendedName>
</protein>
<dbReference type="AlphaFoldDB" id="A0AAN8JQ87"/>
<dbReference type="Pfam" id="PF00046">
    <property type="entry name" value="Homeodomain"/>
    <property type="match status" value="1"/>
</dbReference>
<evidence type="ECO:0000256" key="11">
    <source>
        <dbReference type="SAM" id="MobiDB-lite"/>
    </source>
</evidence>
<dbReference type="Proteomes" id="UP001347796">
    <property type="component" value="Unassembled WGS sequence"/>
</dbReference>
<feature type="region of interest" description="Disordered" evidence="11">
    <location>
        <begin position="218"/>
        <end position="237"/>
    </location>
</feature>
<dbReference type="InterPro" id="IPR017970">
    <property type="entry name" value="Homeobox_CS"/>
</dbReference>
<keyword evidence="5 9" id="KW-0238">DNA-binding</keyword>
<evidence type="ECO:0000256" key="4">
    <source>
        <dbReference type="ARBA" id="ARBA00023015"/>
    </source>
</evidence>
<name>A0AAN8JQ87_PATCE</name>
<evidence type="ECO:0000313" key="14">
    <source>
        <dbReference type="Proteomes" id="UP001347796"/>
    </source>
</evidence>
<dbReference type="FunFam" id="1.10.10.60:FF:000450">
    <property type="entry name" value="Homeobox protein notochord"/>
    <property type="match status" value="1"/>
</dbReference>
<comment type="caution">
    <text evidence="13">The sequence shown here is derived from an EMBL/GenBank/DDBJ whole genome shotgun (WGS) entry which is preliminary data.</text>
</comment>
<dbReference type="PROSITE" id="PS50071">
    <property type="entry name" value="HOMEOBOX_2"/>
    <property type="match status" value="1"/>
</dbReference>
<keyword evidence="4" id="KW-0805">Transcription regulation</keyword>
<evidence type="ECO:0000256" key="8">
    <source>
        <dbReference type="ARBA" id="ARBA00023242"/>
    </source>
</evidence>
<dbReference type="InterPro" id="IPR001356">
    <property type="entry name" value="HD"/>
</dbReference>
<dbReference type="Gene3D" id="1.10.10.60">
    <property type="entry name" value="Homeodomain-like"/>
    <property type="match status" value="1"/>
</dbReference>
<dbReference type="GO" id="GO:0000978">
    <property type="term" value="F:RNA polymerase II cis-regulatory region sequence-specific DNA binding"/>
    <property type="evidence" value="ECO:0007669"/>
    <property type="project" value="TreeGrafter"/>
</dbReference>
<dbReference type="PANTHER" id="PTHR24339:SF67">
    <property type="entry name" value="GNOT1 HOMEODOMAIN PROTEIN-RELATED"/>
    <property type="match status" value="1"/>
</dbReference>
<evidence type="ECO:0000256" key="1">
    <source>
        <dbReference type="ARBA" id="ARBA00004123"/>
    </source>
</evidence>
<evidence type="ECO:0000313" key="13">
    <source>
        <dbReference type="EMBL" id="KAK6177923.1"/>
    </source>
</evidence>
<keyword evidence="6 9" id="KW-0371">Homeobox</keyword>
<dbReference type="GO" id="GO:0000981">
    <property type="term" value="F:DNA-binding transcription factor activity, RNA polymerase II-specific"/>
    <property type="evidence" value="ECO:0007669"/>
    <property type="project" value="InterPro"/>
</dbReference>
<dbReference type="PANTHER" id="PTHR24339">
    <property type="entry name" value="HOMEOBOX PROTEIN EMX-RELATED"/>
    <property type="match status" value="1"/>
</dbReference>
<evidence type="ECO:0000256" key="7">
    <source>
        <dbReference type="ARBA" id="ARBA00023163"/>
    </source>
</evidence>
<dbReference type="InterPro" id="IPR009057">
    <property type="entry name" value="Homeodomain-like_sf"/>
</dbReference>
<dbReference type="PRINTS" id="PR00031">
    <property type="entry name" value="HTHREPRESSR"/>
</dbReference>
<feature type="domain" description="Homeobox" evidence="12">
    <location>
        <begin position="139"/>
        <end position="199"/>
    </location>
</feature>
<evidence type="ECO:0000256" key="5">
    <source>
        <dbReference type="ARBA" id="ARBA00023125"/>
    </source>
</evidence>
<evidence type="ECO:0000259" key="12">
    <source>
        <dbReference type="PROSITE" id="PS50071"/>
    </source>
</evidence>
<evidence type="ECO:0000256" key="6">
    <source>
        <dbReference type="ARBA" id="ARBA00023155"/>
    </source>
</evidence>
<evidence type="ECO:0000256" key="2">
    <source>
        <dbReference type="ARBA" id="ARBA00022473"/>
    </source>
</evidence>
<dbReference type="EMBL" id="JAZGQO010000009">
    <property type="protein sequence ID" value="KAK6177923.1"/>
    <property type="molecule type" value="Genomic_DNA"/>
</dbReference>
<dbReference type="CDD" id="cd00086">
    <property type="entry name" value="homeodomain"/>
    <property type="match status" value="1"/>
</dbReference>
<keyword evidence="2" id="KW-0217">Developmental protein</keyword>
<dbReference type="PROSITE" id="PS00027">
    <property type="entry name" value="HOMEOBOX_1"/>
    <property type="match status" value="1"/>
</dbReference>
<dbReference type="GO" id="GO:0007417">
    <property type="term" value="P:central nervous system development"/>
    <property type="evidence" value="ECO:0007669"/>
    <property type="project" value="TreeGrafter"/>
</dbReference>
<organism evidence="13 14">
    <name type="scientific">Patella caerulea</name>
    <name type="common">Rayed Mediterranean limpet</name>
    <dbReference type="NCBI Taxonomy" id="87958"/>
    <lineage>
        <taxon>Eukaryota</taxon>
        <taxon>Metazoa</taxon>
        <taxon>Spiralia</taxon>
        <taxon>Lophotrochozoa</taxon>
        <taxon>Mollusca</taxon>
        <taxon>Gastropoda</taxon>
        <taxon>Patellogastropoda</taxon>
        <taxon>Patelloidea</taxon>
        <taxon>Patellidae</taxon>
        <taxon>Patella</taxon>
    </lineage>
</organism>
<dbReference type="SMART" id="SM00389">
    <property type="entry name" value="HOX"/>
    <property type="match status" value="1"/>
</dbReference>
<dbReference type="SUPFAM" id="SSF46689">
    <property type="entry name" value="Homeodomain-like"/>
    <property type="match status" value="1"/>
</dbReference>
<feature type="compositionally biased region" description="Acidic residues" evidence="11">
    <location>
        <begin position="218"/>
        <end position="227"/>
    </location>
</feature>
<gene>
    <name evidence="13" type="ORF">SNE40_012788</name>
</gene>
<evidence type="ECO:0000256" key="9">
    <source>
        <dbReference type="PROSITE-ProRule" id="PRU00108"/>
    </source>
</evidence>
<dbReference type="GO" id="GO:0005634">
    <property type="term" value="C:nucleus"/>
    <property type="evidence" value="ECO:0007669"/>
    <property type="project" value="UniProtKB-SubCell"/>
</dbReference>
<dbReference type="InterPro" id="IPR000047">
    <property type="entry name" value="HTH_motif"/>
</dbReference>
<sequence length="237" mass="27439">MQAQYHQAVSYQMWPYVQMLQGNPQEFAMHPAFMNTALPNYSPYYDSPQLKPKKGSSFTIDAILSNRKSTSSSDEEYAISPQHIYKERQNDSCTPVRRHQRLLESSHPYYDRGVRASSSPESIKIPLSFSDKSERRTGGKGKRVRTIFTPEQLEKLEAEFERQQYMVGTERYYLAASLGLTEAQVKVWFQNRRIKWRKQNLEQQQAKLATMDLYNDVDTDTESDYEDSTSSANVSSS</sequence>
<keyword evidence="7" id="KW-0804">Transcription</keyword>
<reference evidence="13 14" key="1">
    <citation type="submission" date="2024-01" db="EMBL/GenBank/DDBJ databases">
        <title>The genome of the rayed Mediterranean limpet Patella caerulea (Linnaeus, 1758).</title>
        <authorList>
            <person name="Anh-Thu Weber A."/>
            <person name="Halstead-Nussloch G."/>
        </authorList>
    </citation>
    <scope>NUCLEOTIDE SEQUENCE [LARGE SCALE GENOMIC DNA]</scope>
    <source>
        <strain evidence="13">AATW-2023a</strain>
        <tissue evidence="13">Whole specimen</tissue>
    </source>
</reference>
<keyword evidence="3" id="KW-0678">Repressor</keyword>
<dbReference type="InterPro" id="IPR050877">
    <property type="entry name" value="EMX-VAX-Noto_Homeobox_TFs"/>
</dbReference>
<comment type="subcellular location">
    <subcellularLocation>
        <location evidence="1 9 10">Nucleus</location>
    </subcellularLocation>
</comment>
<evidence type="ECO:0000256" key="3">
    <source>
        <dbReference type="ARBA" id="ARBA00022491"/>
    </source>
</evidence>